<accession>A0A1H8ACW4</accession>
<protein>
    <submittedName>
        <fullName evidence="1">Uncharacterized protein</fullName>
    </submittedName>
</protein>
<keyword evidence="2" id="KW-1185">Reference proteome</keyword>
<name>A0A1H8ACW4_9FLAO</name>
<dbReference type="EMBL" id="FOBV01000005">
    <property type="protein sequence ID" value="SEM67648.1"/>
    <property type="molecule type" value="Genomic_DNA"/>
</dbReference>
<dbReference type="OrthoDB" id="1274363at2"/>
<dbReference type="AlphaFoldDB" id="A0A1H8ACW4"/>
<reference evidence="2" key="1">
    <citation type="submission" date="2016-10" db="EMBL/GenBank/DDBJ databases">
        <authorList>
            <person name="Varghese N."/>
            <person name="Submissions S."/>
        </authorList>
    </citation>
    <scope>NUCLEOTIDE SEQUENCE [LARGE SCALE GENOMIC DNA]</scope>
    <source>
        <strain evidence="2">DSM 17453</strain>
    </source>
</reference>
<evidence type="ECO:0000313" key="2">
    <source>
        <dbReference type="Proteomes" id="UP000199450"/>
    </source>
</evidence>
<gene>
    <name evidence="1" type="ORF">SAMN05421856_105224</name>
</gene>
<proteinExistence type="predicted"/>
<sequence length="81" mass="9375">MNNNEQLSNNQDTFKVIVDTASVFKNSQSQEYKRNVISKEDPDSFTKLIIHYSNLPDYNELNKYALIMADKYNSGDGYNMV</sequence>
<evidence type="ECO:0000313" key="1">
    <source>
        <dbReference type="EMBL" id="SEM67648.1"/>
    </source>
</evidence>
<dbReference type="RefSeq" id="WP_090000327.1">
    <property type="nucleotide sequence ID" value="NZ_FOBV01000005.1"/>
</dbReference>
<organism evidence="1 2">
    <name type="scientific">Chryseobacterium taichungense</name>
    <dbReference type="NCBI Taxonomy" id="295069"/>
    <lineage>
        <taxon>Bacteria</taxon>
        <taxon>Pseudomonadati</taxon>
        <taxon>Bacteroidota</taxon>
        <taxon>Flavobacteriia</taxon>
        <taxon>Flavobacteriales</taxon>
        <taxon>Weeksellaceae</taxon>
        <taxon>Chryseobacterium group</taxon>
        <taxon>Chryseobacterium</taxon>
    </lineage>
</organism>
<dbReference type="Proteomes" id="UP000199450">
    <property type="component" value="Unassembled WGS sequence"/>
</dbReference>